<dbReference type="GO" id="GO:0045259">
    <property type="term" value="C:proton-transporting ATP synthase complex"/>
    <property type="evidence" value="ECO:0007669"/>
    <property type="project" value="UniProtKB-KW"/>
</dbReference>
<evidence type="ECO:0000256" key="3">
    <source>
        <dbReference type="ARBA" id="ARBA00022781"/>
    </source>
</evidence>
<dbReference type="NCBIfam" id="NF004402">
    <property type="entry name" value="PRK05758.2-2"/>
    <property type="match status" value="1"/>
</dbReference>
<dbReference type="SUPFAM" id="SSF47928">
    <property type="entry name" value="N-terminal domain of the delta subunit of the F1F0-ATP synthase"/>
    <property type="match status" value="1"/>
</dbReference>
<dbReference type="RefSeq" id="WP_161006424.1">
    <property type="nucleotide sequence ID" value="NZ_WWCN01000005.1"/>
</dbReference>
<dbReference type="GO" id="GO:0005886">
    <property type="term" value="C:plasma membrane"/>
    <property type="evidence" value="ECO:0007669"/>
    <property type="project" value="UniProtKB-SubCell"/>
</dbReference>
<keyword evidence="3 8" id="KW-0375">Hydrogen ion transport</keyword>
<keyword evidence="8" id="KW-1003">Cell membrane</keyword>
<evidence type="ECO:0000256" key="4">
    <source>
        <dbReference type="ARBA" id="ARBA00023065"/>
    </source>
</evidence>
<name>A0A6L8K5X0_9BURK</name>
<protein>
    <recommendedName>
        <fullName evidence="8">ATP synthase subunit delta</fullName>
    </recommendedName>
    <alternativeName>
        <fullName evidence="8">ATP synthase F(1) sector subunit delta</fullName>
    </alternativeName>
    <alternativeName>
        <fullName evidence="8">F-type ATPase subunit delta</fullName>
        <shortName evidence="8">F-ATPase subunit delta</shortName>
    </alternativeName>
</protein>
<proteinExistence type="inferred from homology"/>
<evidence type="ECO:0000256" key="7">
    <source>
        <dbReference type="ARBA" id="ARBA00023310"/>
    </source>
</evidence>
<evidence type="ECO:0000256" key="5">
    <source>
        <dbReference type="ARBA" id="ARBA00023136"/>
    </source>
</evidence>
<comment type="caution">
    <text evidence="9">The sequence shown here is derived from an EMBL/GenBank/DDBJ whole genome shotgun (WGS) entry which is preliminary data.</text>
</comment>
<evidence type="ECO:0000256" key="6">
    <source>
        <dbReference type="ARBA" id="ARBA00023196"/>
    </source>
</evidence>
<evidence type="ECO:0000256" key="2">
    <source>
        <dbReference type="ARBA" id="ARBA00022448"/>
    </source>
</evidence>
<dbReference type="AlphaFoldDB" id="A0A6L8K5X0"/>
<evidence type="ECO:0000313" key="9">
    <source>
        <dbReference type="EMBL" id="MYM22919.1"/>
    </source>
</evidence>
<dbReference type="GO" id="GO:0046933">
    <property type="term" value="F:proton-transporting ATP synthase activity, rotational mechanism"/>
    <property type="evidence" value="ECO:0007669"/>
    <property type="project" value="UniProtKB-UniRule"/>
</dbReference>
<keyword evidence="10" id="KW-1185">Reference proteome</keyword>
<comment type="subcellular location">
    <subcellularLocation>
        <location evidence="8">Cell membrane</location>
        <topology evidence="8">Peripheral membrane protein</topology>
    </subcellularLocation>
    <subcellularLocation>
        <location evidence="1">Membrane</location>
    </subcellularLocation>
</comment>
<reference evidence="9 10" key="1">
    <citation type="submission" date="2019-12" db="EMBL/GenBank/DDBJ databases">
        <title>Novel species isolated from a subtropical stream in China.</title>
        <authorList>
            <person name="Lu H."/>
        </authorList>
    </citation>
    <scope>NUCLEOTIDE SEQUENCE [LARGE SCALE GENOMIC DNA]</scope>
    <source>
        <strain evidence="9 10">FT135W</strain>
    </source>
</reference>
<dbReference type="HAMAP" id="MF_01416">
    <property type="entry name" value="ATP_synth_delta_bact"/>
    <property type="match status" value="1"/>
</dbReference>
<keyword evidence="4 8" id="KW-0406">Ion transport</keyword>
<keyword evidence="2 8" id="KW-0813">Transport</keyword>
<dbReference type="InterPro" id="IPR026015">
    <property type="entry name" value="ATP_synth_OSCP/delta_N_sf"/>
</dbReference>
<comment type="function">
    <text evidence="8">F(1)F(0) ATP synthase produces ATP from ADP in the presence of a proton or sodium gradient. F-type ATPases consist of two structural domains, F(1) containing the extramembraneous catalytic core and F(0) containing the membrane proton channel, linked together by a central stalk and a peripheral stalk. During catalysis, ATP synthesis in the catalytic domain of F(1) is coupled via a rotary mechanism of the central stalk subunits to proton translocation.</text>
</comment>
<evidence type="ECO:0000256" key="8">
    <source>
        <dbReference type="HAMAP-Rule" id="MF_01416"/>
    </source>
</evidence>
<accession>A0A6L8K5X0</accession>
<dbReference type="NCBIfam" id="TIGR01145">
    <property type="entry name" value="ATP_synt_delta"/>
    <property type="match status" value="1"/>
</dbReference>
<dbReference type="EMBL" id="WWCN01000005">
    <property type="protein sequence ID" value="MYM22919.1"/>
    <property type="molecule type" value="Genomic_DNA"/>
</dbReference>
<sequence length="181" mass="19205">MAENATVARPYAEALFRVAQAGKESFNLAAWSELVSELTQIGSHPEVQAFARNPKASASDIVAAFKALVKTPVNTEANNFLTMLVENGRISLLPEIGAQFLALKNAAEGAADAEITSAFELDAAQVSTLIATLEKKFSRKLNPVVTVDPALIGGVRVVVGDEVLDTSVRAKLQQMRVALVA</sequence>
<keyword evidence="6 8" id="KW-0139">CF(1)</keyword>
<organism evidence="9 10">
    <name type="scientific">Duganella flavida</name>
    <dbReference type="NCBI Taxonomy" id="2692175"/>
    <lineage>
        <taxon>Bacteria</taxon>
        <taxon>Pseudomonadati</taxon>
        <taxon>Pseudomonadota</taxon>
        <taxon>Betaproteobacteria</taxon>
        <taxon>Burkholderiales</taxon>
        <taxon>Oxalobacteraceae</taxon>
        <taxon>Telluria group</taxon>
        <taxon>Duganella</taxon>
    </lineage>
</organism>
<comment type="function">
    <text evidence="8">This protein is part of the stalk that links CF(0) to CF(1). It either transmits conformational changes from CF(0) to CF(1) or is implicated in proton conduction.</text>
</comment>
<dbReference type="Pfam" id="PF00213">
    <property type="entry name" value="OSCP"/>
    <property type="match status" value="1"/>
</dbReference>
<dbReference type="PRINTS" id="PR00125">
    <property type="entry name" value="ATPASEDELTA"/>
</dbReference>
<dbReference type="Gene3D" id="1.10.520.20">
    <property type="entry name" value="N-terminal domain of the delta subunit of the F1F0-ATP synthase"/>
    <property type="match status" value="1"/>
</dbReference>
<comment type="similarity">
    <text evidence="8">Belongs to the ATPase delta chain family.</text>
</comment>
<evidence type="ECO:0000256" key="1">
    <source>
        <dbReference type="ARBA" id="ARBA00004370"/>
    </source>
</evidence>
<keyword evidence="7 8" id="KW-0066">ATP synthesis</keyword>
<keyword evidence="5 8" id="KW-0472">Membrane</keyword>
<dbReference type="PANTHER" id="PTHR11910">
    <property type="entry name" value="ATP SYNTHASE DELTA CHAIN"/>
    <property type="match status" value="1"/>
</dbReference>
<dbReference type="Proteomes" id="UP000479335">
    <property type="component" value="Unassembled WGS sequence"/>
</dbReference>
<evidence type="ECO:0000313" key="10">
    <source>
        <dbReference type="Proteomes" id="UP000479335"/>
    </source>
</evidence>
<gene>
    <name evidence="8" type="primary">atpH</name>
    <name evidence="9" type="ORF">GTP46_09710</name>
</gene>
<dbReference type="InterPro" id="IPR000711">
    <property type="entry name" value="ATPase_OSCP/dsu"/>
</dbReference>